<dbReference type="PANTHER" id="PTHR24250">
    <property type="entry name" value="CHYMOTRYPSIN-RELATED"/>
    <property type="match status" value="1"/>
</dbReference>
<gene>
    <name evidence="4" type="ORF">HHI36_014003</name>
</gene>
<dbReference type="PROSITE" id="PS50240">
    <property type="entry name" value="TRYPSIN_DOM"/>
    <property type="match status" value="1"/>
</dbReference>
<dbReference type="EMBL" id="JABFTP020000062">
    <property type="protein sequence ID" value="KAL3272527.1"/>
    <property type="molecule type" value="Genomic_DNA"/>
</dbReference>
<keyword evidence="5" id="KW-1185">Reference proteome</keyword>
<dbReference type="AlphaFoldDB" id="A0ABD2N237"/>
<evidence type="ECO:0000313" key="4">
    <source>
        <dbReference type="EMBL" id="KAL3272527.1"/>
    </source>
</evidence>
<evidence type="ECO:0000256" key="1">
    <source>
        <dbReference type="ARBA" id="ARBA00023157"/>
    </source>
</evidence>
<dbReference type="InterPro" id="IPR018114">
    <property type="entry name" value="TRYPSIN_HIS"/>
</dbReference>
<dbReference type="PRINTS" id="PR00722">
    <property type="entry name" value="CHYMOTRYPSIN"/>
</dbReference>
<dbReference type="Proteomes" id="UP001516400">
    <property type="component" value="Unassembled WGS sequence"/>
</dbReference>
<dbReference type="FunFam" id="2.40.10.10:FF:000005">
    <property type="entry name" value="Serine protease 37"/>
    <property type="match status" value="1"/>
</dbReference>
<name>A0ABD2N237_9CUCU</name>
<dbReference type="InterPro" id="IPR043504">
    <property type="entry name" value="Peptidase_S1_PA_chymotrypsin"/>
</dbReference>
<comment type="caution">
    <text evidence="4">The sequence shown here is derived from an EMBL/GenBank/DDBJ whole genome shotgun (WGS) entry which is preliminary data.</text>
</comment>
<dbReference type="PROSITE" id="PS00134">
    <property type="entry name" value="TRYPSIN_HIS"/>
    <property type="match status" value="1"/>
</dbReference>
<feature type="domain" description="Peptidase S1" evidence="3">
    <location>
        <begin position="21"/>
        <end position="263"/>
    </location>
</feature>
<dbReference type="SMART" id="SM00020">
    <property type="entry name" value="Tryp_SPc"/>
    <property type="match status" value="1"/>
</dbReference>
<dbReference type="SUPFAM" id="SSF50494">
    <property type="entry name" value="Trypsin-like serine proteases"/>
    <property type="match status" value="1"/>
</dbReference>
<evidence type="ECO:0000256" key="2">
    <source>
        <dbReference type="SAM" id="SignalP"/>
    </source>
</evidence>
<proteinExistence type="predicted"/>
<dbReference type="InterPro" id="IPR009003">
    <property type="entry name" value="Peptidase_S1_PA"/>
</dbReference>
<evidence type="ECO:0000259" key="3">
    <source>
        <dbReference type="PROSITE" id="PS50240"/>
    </source>
</evidence>
<dbReference type="Gene3D" id="2.40.10.10">
    <property type="entry name" value="Trypsin-like serine proteases"/>
    <property type="match status" value="1"/>
</dbReference>
<feature type="chain" id="PRO_5044809629" description="Peptidase S1 domain-containing protein" evidence="2">
    <location>
        <begin position="19"/>
        <end position="271"/>
    </location>
</feature>
<dbReference type="Pfam" id="PF00089">
    <property type="entry name" value="Trypsin"/>
    <property type="match status" value="1"/>
</dbReference>
<reference evidence="4 5" key="1">
    <citation type="journal article" date="2021" name="BMC Biol.">
        <title>Horizontally acquired antibacterial genes associated with adaptive radiation of ladybird beetles.</title>
        <authorList>
            <person name="Li H.S."/>
            <person name="Tang X.F."/>
            <person name="Huang Y.H."/>
            <person name="Xu Z.Y."/>
            <person name="Chen M.L."/>
            <person name="Du X.Y."/>
            <person name="Qiu B.Y."/>
            <person name="Chen P.T."/>
            <person name="Zhang W."/>
            <person name="Slipinski A."/>
            <person name="Escalona H.E."/>
            <person name="Waterhouse R.M."/>
            <person name="Zwick A."/>
            <person name="Pang H."/>
        </authorList>
    </citation>
    <scope>NUCLEOTIDE SEQUENCE [LARGE SCALE GENOMIC DNA]</scope>
    <source>
        <strain evidence="4">SYSU2018</strain>
    </source>
</reference>
<protein>
    <recommendedName>
        <fullName evidence="3">Peptidase S1 domain-containing protein</fullName>
    </recommendedName>
</protein>
<keyword evidence="2" id="KW-0732">Signal</keyword>
<dbReference type="CDD" id="cd00190">
    <property type="entry name" value="Tryp_SPc"/>
    <property type="match status" value="1"/>
</dbReference>
<accession>A0ABD2N237</accession>
<keyword evidence="1" id="KW-1015">Disulfide bond</keyword>
<sequence>MVSSLLILTQFLIVGTEAPAIVNGIFKPTEPNVGEFPYHASLMLVHNKKYHSFCGGSLIHPRWILTAAHCIQLDKEHPAIKPQAIYVALGSIYRDAKGAQLMRVERAIIHPAYLEEERNDIALVKLKSAAKLGPNVKVIKLHSNNNESLLAKTVFLTGFGITNDLQNTPERLRKATLHVSSYSKCLNEPEFENVEICATSTMAEGKACKGDSGGPLVLQNNGRLIQVGVTSHLAVLPFCRFQFNNSVYTRVSAYIAWLSKVAGINFRTYPY</sequence>
<evidence type="ECO:0000313" key="5">
    <source>
        <dbReference type="Proteomes" id="UP001516400"/>
    </source>
</evidence>
<dbReference type="InterPro" id="IPR001254">
    <property type="entry name" value="Trypsin_dom"/>
</dbReference>
<feature type="signal peptide" evidence="2">
    <location>
        <begin position="1"/>
        <end position="18"/>
    </location>
</feature>
<organism evidence="4 5">
    <name type="scientific">Cryptolaemus montrouzieri</name>
    <dbReference type="NCBI Taxonomy" id="559131"/>
    <lineage>
        <taxon>Eukaryota</taxon>
        <taxon>Metazoa</taxon>
        <taxon>Ecdysozoa</taxon>
        <taxon>Arthropoda</taxon>
        <taxon>Hexapoda</taxon>
        <taxon>Insecta</taxon>
        <taxon>Pterygota</taxon>
        <taxon>Neoptera</taxon>
        <taxon>Endopterygota</taxon>
        <taxon>Coleoptera</taxon>
        <taxon>Polyphaga</taxon>
        <taxon>Cucujiformia</taxon>
        <taxon>Coccinelloidea</taxon>
        <taxon>Coccinellidae</taxon>
        <taxon>Scymninae</taxon>
        <taxon>Scymnini</taxon>
        <taxon>Cryptolaemus</taxon>
    </lineage>
</organism>
<dbReference type="InterPro" id="IPR001314">
    <property type="entry name" value="Peptidase_S1A"/>
</dbReference>